<evidence type="ECO:0000313" key="9">
    <source>
        <dbReference type="EMBL" id="MBB6522764.1"/>
    </source>
</evidence>
<evidence type="ECO:0000256" key="5">
    <source>
        <dbReference type="PIRSR" id="PIRSR600246-1"/>
    </source>
</evidence>
<dbReference type="PANTHER" id="PTHR10188">
    <property type="entry name" value="L-ASPARAGINASE"/>
    <property type="match status" value="1"/>
</dbReference>
<dbReference type="InterPro" id="IPR029055">
    <property type="entry name" value="Ntn_hydrolases_N"/>
</dbReference>
<organism evidence="9 10">
    <name type="scientific">Pseudoteredinibacter isoporae</name>
    <dbReference type="NCBI Taxonomy" id="570281"/>
    <lineage>
        <taxon>Bacteria</taxon>
        <taxon>Pseudomonadati</taxon>
        <taxon>Pseudomonadota</taxon>
        <taxon>Gammaproteobacteria</taxon>
        <taxon>Cellvibrionales</taxon>
        <taxon>Cellvibrionaceae</taxon>
        <taxon>Pseudoteredinibacter</taxon>
    </lineage>
</organism>
<keyword evidence="10" id="KW-1185">Reference proteome</keyword>
<accession>A0A7X0JVW2</accession>
<dbReference type="PANTHER" id="PTHR10188:SF6">
    <property type="entry name" value="N(4)-(BETA-N-ACETYLGLUCOSAMINYL)-L-ASPARAGINASE"/>
    <property type="match status" value="1"/>
</dbReference>
<sequence>MFKTIRHALFCLVLTLGFATNPATADTNVAIVIHGGAGNIKAANLSPEQEARYKEKLQEARDRAYELLANGGKSIDAVILAITILEDSPLFNAGKGAVYNFEGEHDLDASIMEGKQQQAGAVAGVQTVKNPIKLARAVMEKSEHVFLSGRGAEAFAKQEQLELVDNRYFNTEGRYKSLQKAKKALLKTSWHEMDQNPEIDYKMGTVGAVALDKYGNIVAGTSTGGRTAKRFGRIGDSPVIGAGTWADNNSCGVSATGHGEYFIRFNVAADICARVKYQGLSIQEAADQVVRKELADINGSGGVIVLDSQGNVAYSYNSKGMYRAYKRNDTDQHVGIY</sequence>
<reference evidence="9 10" key="1">
    <citation type="submission" date="2020-08" db="EMBL/GenBank/DDBJ databases">
        <title>Genomic Encyclopedia of Type Strains, Phase IV (KMG-IV): sequencing the most valuable type-strain genomes for metagenomic binning, comparative biology and taxonomic classification.</title>
        <authorList>
            <person name="Goeker M."/>
        </authorList>
    </citation>
    <scope>NUCLEOTIDE SEQUENCE [LARGE SCALE GENOMIC DNA]</scope>
    <source>
        <strain evidence="9 10">DSM 22368</strain>
    </source>
</reference>
<gene>
    <name evidence="9" type="ORF">HNR48_003049</name>
</gene>
<feature type="binding site" evidence="6">
    <location>
        <begin position="256"/>
        <end position="259"/>
    </location>
    <ligand>
        <name>substrate</name>
    </ligand>
</feature>
<evidence type="ECO:0000256" key="8">
    <source>
        <dbReference type="SAM" id="SignalP"/>
    </source>
</evidence>
<feature type="signal peptide" evidence="8">
    <location>
        <begin position="1"/>
        <end position="25"/>
    </location>
</feature>
<dbReference type="GO" id="GO:0016811">
    <property type="term" value="F:hydrolase activity, acting on carbon-nitrogen (but not peptide) bonds, in linear amides"/>
    <property type="evidence" value="ECO:0007669"/>
    <property type="project" value="UniProtKB-ARBA"/>
</dbReference>
<feature type="site" description="Cleavage; by autolysis" evidence="7">
    <location>
        <begin position="204"/>
        <end position="205"/>
    </location>
</feature>
<keyword evidence="2 9" id="KW-0378">Hydrolase</keyword>
<dbReference type="SUPFAM" id="SSF56235">
    <property type="entry name" value="N-terminal nucleophile aminohydrolases (Ntn hydrolases)"/>
    <property type="match status" value="1"/>
</dbReference>
<name>A0A7X0JVW2_9GAMM</name>
<keyword evidence="1" id="KW-0645">Protease</keyword>
<dbReference type="InParanoid" id="A0A7X0JVW2"/>
<evidence type="ECO:0000313" key="10">
    <source>
        <dbReference type="Proteomes" id="UP000528457"/>
    </source>
</evidence>
<dbReference type="EMBL" id="JACHHT010000002">
    <property type="protein sequence ID" value="MBB6522764.1"/>
    <property type="molecule type" value="Genomic_DNA"/>
</dbReference>
<evidence type="ECO:0000256" key="1">
    <source>
        <dbReference type="ARBA" id="ARBA00022670"/>
    </source>
</evidence>
<keyword evidence="8" id="KW-0732">Signal</keyword>
<dbReference type="Proteomes" id="UP000528457">
    <property type="component" value="Unassembled WGS sequence"/>
</dbReference>
<dbReference type="GO" id="GO:0008233">
    <property type="term" value="F:peptidase activity"/>
    <property type="evidence" value="ECO:0007669"/>
    <property type="project" value="UniProtKB-KW"/>
</dbReference>
<dbReference type="Gene3D" id="3.60.20.30">
    <property type="entry name" value="(Glycosyl)asparaginase"/>
    <property type="match status" value="1"/>
</dbReference>
<dbReference type="Pfam" id="PF01112">
    <property type="entry name" value="Asparaginase_2"/>
    <property type="match status" value="1"/>
</dbReference>
<dbReference type="FunFam" id="3.60.20.30:FF:000001">
    <property type="entry name" value="Isoaspartyl peptidase/L-asparaginase"/>
    <property type="match status" value="1"/>
</dbReference>
<proteinExistence type="predicted"/>
<dbReference type="RefSeq" id="WP_166845257.1">
    <property type="nucleotide sequence ID" value="NZ_JAAONY010000002.1"/>
</dbReference>
<comment type="caution">
    <text evidence="9">The sequence shown here is derived from an EMBL/GenBank/DDBJ whole genome shotgun (WGS) entry which is preliminary data.</text>
</comment>
<evidence type="ECO:0000256" key="7">
    <source>
        <dbReference type="PIRSR" id="PIRSR600246-3"/>
    </source>
</evidence>
<dbReference type="FunCoup" id="A0A7X0JVW2">
    <property type="interactions" value="310"/>
</dbReference>
<feature type="active site" description="Nucleophile" evidence="5">
    <location>
        <position position="205"/>
    </location>
</feature>
<evidence type="ECO:0000256" key="2">
    <source>
        <dbReference type="ARBA" id="ARBA00022801"/>
    </source>
</evidence>
<evidence type="ECO:0000256" key="4">
    <source>
        <dbReference type="ARBA" id="ARBA00069124"/>
    </source>
</evidence>
<dbReference type="GO" id="GO:0006508">
    <property type="term" value="P:proteolysis"/>
    <property type="evidence" value="ECO:0007669"/>
    <property type="project" value="UniProtKB-KW"/>
</dbReference>
<dbReference type="AlphaFoldDB" id="A0A7X0JVW2"/>
<feature type="binding site" evidence="6">
    <location>
        <begin position="233"/>
        <end position="236"/>
    </location>
    <ligand>
        <name>substrate</name>
    </ligand>
</feature>
<dbReference type="CDD" id="cd04701">
    <property type="entry name" value="Asparaginase_2"/>
    <property type="match status" value="1"/>
</dbReference>
<protein>
    <recommendedName>
        <fullName evidence="4">Isoaspartyl peptidase</fullName>
    </recommendedName>
</protein>
<feature type="chain" id="PRO_5031445973" description="Isoaspartyl peptidase" evidence="8">
    <location>
        <begin position="26"/>
        <end position="337"/>
    </location>
</feature>
<evidence type="ECO:0000256" key="6">
    <source>
        <dbReference type="PIRSR" id="PIRSR600246-2"/>
    </source>
</evidence>
<dbReference type="InterPro" id="IPR000246">
    <property type="entry name" value="Peptidase_T2"/>
</dbReference>
<keyword evidence="3" id="KW-0068">Autocatalytic cleavage</keyword>
<evidence type="ECO:0000256" key="3">
    <source>
        <dbReference type="ARBA" id="ARBA00022813"/>
    </source>
</evidence>